<evidence type="ECO:0000256" key="1">
    <source>
        <dbReference type="PROSITE-ProRule" id="PRU01373"/>
    </source>
</evidence>
<feature type="domain" description="L,D-TPase catalytic" evidence="2">
    <location>
        <begin position="1"/>
        <end position="166"/>
    </location>
</feature>
<keyword evidence="1" id="KW-0961">Cell wall biogenesis/degradation</keyword>
<dbReference type="GO" id="GO:0008360">
    <property type="term" value="P:regulation of cell shape"/>
    <property type="evidence" value="ECO:0007669"/>
    <property type="project" value="UniProtKB-UniRule"/>
</dbReference>
<evidence type="ECO:0000313" key="3">
    <source>
        <dbReference type="EMBL" id="MDQ0313591.1"/>
    </source>
</evidence>
<keyword evidence="4" id="KW-1185">Reference proteome</keyword>
<dbReference type="InterPro" id="IPR005490">
    <property type="entry name" value="LD_TPept_cat_dom"/>
</dbReference>
<keyword evidence="1" id="KW-0133">Cell shape</keyword>
<dbReference type="AlphaFoldDB" id="A0AAE3VK78"/>
<feature type="active site" description="Proton donor/acceptor" evidence="1">
    <location>
        <position position="130"/>
    </location>
</feature>
<organism evidence="3 4">
    <name type="scientific">Amorphus orientalis</name>
    <dbReference type="NCBI Taxonomy" id="649198"/>
    <lineage>
        <taxon>Bacteria</taxon>
        <taxon>Pseudomonadati</taxon>
        <taxon>Pseudomonadota</taxon>
        <taxon>Alphaproteobacteria</taxon>
        <taxon>Hyphomicrobiales</taxon>
        <taxon>Amorphaceae</taxon>
        <taxon>Amorphus</taxon>
    </lineage>
</organism>
<protein>
    <submittedName>
        <fullName evidence="3">L,D-peptidoglycan transpeptidase YkuD (ErfK/YbiS/YcfS/YnhG family)</fullName>
    </submittedName>
</protein>
<proteinExistence type="predicted"/>
<dbReference type="Pfam" id="PF03734">
    <property type="entry name" value="YkuD"/>
    <property type="match status" value="1"/>
</dbReference>
<dbReference type="GO" id="GO:0009252">
    <property type="term" value="P:peptidoglycan biosynthetic process"/>
    <property type="evidence" value="ECO:0007669"/>
    <property type="project" value="UniProtKB-KW"/>
</dbReference>
<feature type="active site" description="Nucleophile" evidence="1">
    <location>
        <position position="142"/>
    </location>
</feature>
<dbReference type="EMBL" id="JAUSUL010000001">
    <property type="protein sequence ID" value="MDQ0313591.1"/>
    <property type="molecule type" value="Genomic_DNA"/>
</dbReference>
<evidence type="ECO:0000259" key="2">
    <source>
        <dbReference type="PROSITE" id="PS52029"/>
    </source>
</evidence>
<accession>A0AAE3VK78</accession>
<gene>
    <name evidence="3" type="ORF">J2S73_000028</name>
</gene>
<keyword evidence="1" id="KW-0573">Peptidoglycan synthesis</keyword>
<dbReference type="GO" id="GO:0016740">
    <property type="term" value="F:transferase activity"/>
    <property type="evidence" value="ECO:0007669"/>
    <property type="project" value="InterPro"/>
</dbReference>
<comment type="caution">
    <text evidence="3">The sequence shown here is derived from an EMBL/GenBank/DDBJ whole genome shotgun (WGS) entry which is preliminary data.</text>
</comment>
<dbReference type="PANTHER" id="PTHR38589:SF1">
    <property type="entry name" value="BLR0621 PROTEIN"/>
    <property type="match status" value="1"/>
</dbReference>
<dbReference type="PANTHER" id="PTHR38589">
    <property type="entry name" value="BLR0621 PROTEIN"/>
    <property type="match status" value="1"/>
</dbReference>
<reference evidence="3" key="1">
    <citation type="submission" date="2023-07" db="EMBL/GenBank/DDBJ databases">
        <title>Genomic Encyclopedia of Type Strains, Phase IV (KMG-IV): sequencing the most valuable type-strain genomes for metagenomic binning, comparative biology and taxonomic classification.</title>
        <authorList>
            <person name="Goeker M."/>
        </authorList>
    </citation>
    <scope>NUCLEOTIDE SEQUENCE</scope>
    <source>
        <strain evidence="3">DSM 21202</strain>
    </source>
</reference>
<evidence type="ECO:0000313" key="4">
    <source>
        <dbReference type="Proteomes" id="UP001229244"/>
    </source>
</evidence>
<sequence>MRRRPGTTTQGLLSVDGRTLPCALGSGGLAVRKREGDGATPIGRFWLKAALFRADRVAPPAGDLPIRATRADDGWSDDPGSALYNLFVRLPQTLSHERLMRTDHLYDVVVITDHNRTPRVRRHGSAVFLHCSREGLTPTAGCVALPRETWRRLGAHLVRNRPIDIDAVARPVRRRRARPFFRRTRSAI</sequence>
<dbReference type="Proteomes" id="UP001229244">
    <property type="component" value="Unassembled WGS sequence"/>
</dbReference>
<name>A0AAE3VK78_9HYPH</name>
<dbReference type="PROSITE" id="PS52029">
    <property type="entry name" value="LD_TPASE"/>
    <property type="match status" value="1"/>
</dbReference>
<dbReference type="GO" id="GO:0071555">
    <property type="term" value="P:cell wall organization"/>
    <property type="evidence" value="ECO:0007669"/>
    <property type="project" value="UniProtKB-UniRule"/>
</dbReference>
<comment type="pathway">
    <text evidence="1">Cell wall biogenesis; peptidoglycan biosynthesis.</text>
</comment>